<dbReference type="GO" id="GO:0009451">
    <property type="term" value="P:RNA modification"/>
    <property type="evidence" value="ECO:0007669"/>
    <property type="project" value="InterPro"/>
</dbReference>
<evidence type="ECO:0000256" key="3">
    <source>
        <dbReference type="PROSITE-ProRule" id="PRU00708"/>
    </source>
</evidence>
<dbReference type="FunFam" id="1.25.40.10:FF:000280">
    <property type="entry name" value="Pentatricopeptide repeat-containing protein"/>
    <property type="match status" value="1"/>
</dbReference>
<dbReference type="AlphaFoldDB" id="A0AAV3PIY3"/>
<dbReference type="NCBIfam" id="TIGR00756">
    <property type="entry name" value="PPR"/>
    <property type="match status" value="4"/>
</dbReference>
<dbReference type="Pfam" id="PF01535">
    <property type="entry name" value="PPR"/>
    <property type="match status" value="7"/>
</dbReference>
<evidence type="ECO:0000313" key="4">
    <source>
        <dbReference type="EMBL" id="GAA0150956.1"/>
    </source>
</evidence>
<reference evidence="4 5" key="1">
    <citation type="submission" date="2024-01" db="EMBL/GenBank/DDBJ databases">
        <title>The complete chloroplast genome sequence of Lithospermum erythrorhizon: insights into the phylogenetic relationship among Boraginaceae species and the maternal lineages of purple gromwells.</title>
        <authorList>
            <person name="Okada T."/>
            <person name="Watanabe K."/>
        </authorList>
    </citation>
    <scope>NUCLEOTIDE SEQUENCE [LARGE SCALE GENOMIC DNA]</scope>
</reference>
<dbReference type="InterPro" id="IPR046960">
    <property type="entry name" value="PPR_At4g14850-like_plant"/>
</dbReference>
<comment type="caution">
    <text evidence="4">The sequence shown here is derived from an EMBL/GenBank/DDBJ whole genome shotgun (WGS) entry which is preliminary data.</text>
</comment>
<dbReference type="InterPro" id="IPR011990">
    <property type="entry name" value="TPR-like_helical_dom_sf"/>
</dbReference>
<dbReference type="SUPFAM" id="SSF48452">
    <property type="entry name" value="TPR-like"/>
    <property type="match status" value="1"/>
</dbReference>
<evidence type="ECO:0008006" key="6">
    <source>
        <dbReference type="Google" id="ProtNLM"/>
    </source>
</evidence>
<dbReference type="Pfam" id="PF20431">
    <property type="entry name" value="E_motif"/>
    <property type="match status" value="1"/>
</dbReference>
<dbReference type="PANTHER" id="PTHR47926:SF453">
    <property type="entry name" value="PENTATRICOPEPTIDE REPEAT (PPR) SUPERFAMILY PROTEIN"/>
    <property type="match status" value="1"/>
</dbReference>
<evidence type="ECO:0000313" key="5">
    <source>
        <dbReference type="Proteomes" id="UP001454036"/>
    </source>
</evidence>
<dbReference type="EMBL" id="BAABME010001689">
    <property type="protein sequence ID" value="GAA0150956.1"/>
    <property type="molecule type" value="Genomic_DNA"/>
</dbReference>
<name>A0AAV3PIY3_LITER</name>
<evidence type="ECO:0000256" key="1">
    <source>
        <dbReference type="ARBA" id="ARBA00022737"/>
    </source>
</evidence>
<feature type="repeat" description="PPR" evidence="3">
    <location>
        <begin position="174"/>
        <end position="204"/>
    </location>
</feature>
<dbReference type="InterPro" id="IPR046848">
    <property type="entry name" value="E_motif"/>
</dbReference>
<dbReference type="Gene3D" id="1.25.40.10">
    <property type="entry name" value="Tetratricopeptide repeat domain"/>
    <property type="match status" value="4"/>
</dbReference>
<dbReference type="GO" id="GO:0003723">
    <property type="term" value="F:RNA binding"/>
    <property type="evidence" value="ECO:0007669"/>
    <property type="project" value="InterPro"/>
</dbReference>
<dbReference type="FunFam" id="1.25.40.10:FF:000031">
    <property type="entry name" value="Pentatricopeptide repeat-containing protein mitochondrial"/>
    <property type="match status" value="1"/>
</dbReference>
<keyword evidence="5" id="KW-1185">Reference proteome</keyword>
<organism evidence="4 5">
    <name type="scientific">Lithospermum erythrorhizon</name>
    <name type="common">Purple gromwell</name>
    <name type="synonym">Lithospermum officinale var. erythrorhizon</name>
    <dbReference type="NCBI Taxonomy" id="34254"/>
    <lineage>
        <taxon>Eukaryota</taxon>
        <taxon>Viridiplantae</taxon>
        <taxon>Streptophyta</taxon>
        <taxon>Embryophyta</taxon>
        <taxon>Tracheophyta</taxon>
        <taxon>Spermatophyta</taxon>
        <taxon>Magnoliopsida</taxon>
        <taxon>eudicotyledons</taxon>
        <taxon>Gunneridae</taxon>
        <taxon>Pentapetalae</taxon>
        <taxon>asterids</taxon>
        <taxon>lamiids</taxon>
        <taxon>Boraginales</taxon>
        <taxon>Boraginaceae</taxon>
        <taxon>Boraginoideae</taxon>
        <taxon>Lithospermeae</taxon>
        <taxon>Lithospermum</taxon>
    </lineage>
</organism>
<evidence type="ECO:0000256" key="2">
    <source>
        <dbReference type="ARBA" id="ARBA00061659"/>
    </source>
</evidence>
<gene>
    <name evidence="4" type="ORF">LIER_09779</name>
</gene>
<proteinExistence type="inferred from homology"/>
<keyword evidence="1" id="KW-0677">Repeat</keyword>
<feature type="repeat" description="PPR" evidence="3">
    <location>
        <begin position="207"/>
        <end position="237"/>
    </location>
</feature>
<dbReference type="InterPro" id="IPR002885">
    <property type="entry name" value="PPR_rpt"/>
</dbReference>
<dbReference type="PANTHER" id="PTHR47926">
    <property type="entry name" value="PENTATRICOPEPTIDE REPEAT-CONTAINING PROTEIN"/>
    <property type="match status" value="1"/>
</dbReference>
<sequence length="525" mass="58922">MLGTSNLNDHVYAILNKCTNLIHLKQLQAHLITLGHGQTDFYVFKLIRFCTITLNNLSYACSIFNYITTPNTHIYTAMITAYTSHSHHHSSVLLYREMVRKCSSKPNQFTFPIVLKSCPEIVKPFGIEMVHTQVEKCGFGQYPVVQTALLDAYSRFSSDIVIARRVFDEMHEKNVVSWTAMITGCTRVGDVGNAIALFDRVPREARDTPCWNSIIAGCAQNGMYNDAISFFKRMVSGEAGGEGIKPNKVTLICALSPCGHCGMLQIGKCIHGYIYRNNVRLDSFILNALVDMYGKCGSLREARRVFDKTKKESLTTWNSMINCLALHGEHEMAISFGEEMLLKNTVKPDCVTFVGLLSACTHGGLVAKGRQYFKMMIEEYGIKPEIQHYGCLIDLLGRAGCFEEAMELISEMKIPPDEVVWGSLLNGCRVHKQMDLAELSVKKLLELDPKNGGYSAMLANLYGEMGKWDEVRKVRTAMVDTNAYKLPGRSWIEVNNHVHQFCSVDKSHPKTEEIYNILACVVDSS</sequence>
<accession>A0AAV3PIY3</accession>
<comment type="similarity">
    <text evidence="2">Belongs to the PPR family. PCMP-E subfamily.</text>
</comment>
<protein>
    <recommendedName>
        <fullName evidence="6">Pentatricopeptide repeat-containing protein</fullName>
    </recommendedName>
</protein>
<dbReference type="PROSITE" id="PS51375">
    <property type="entry name" value="PPR"/>
    <property type="match status" value="3"/>
</dbReference>
<feature type="repeat" description="PPR" evidence="3">
    <location>
        <begin position="282"/>
        <end position="316"/>
    </location>
</feature>
<dbReference type="Proteomes" id="UP001454036">
    <property type="component" value="Unassembled WGS sequence"/>
</dbReference>